<dbReference type="OrthoDB" id="6506610at2759"/>
<dbReference type="Proteomes" id="UP000194236">
    <property type="component" value="Unassembled WGS sequence"/>
</dbReference>
<reference evidence="1 2" key="1">
    <citation type="submission" date="2017-03" db="EMBL/GenBank/DDBJ databases">
        <title>Genome Survey of Euroglyphus maynei.</title>
        <authorList>
            <person name="Arlian L.G."/>
            <person name="Morgan M.S."/>
            <person name="Rider S.D."/>
        </authorList>
    </citation>
    <scope>NUCLEOTIDE SEQUENCE [LARGE SCALE GENOMIC DNA]</scope>
    <source>
        <strain evidence="1">Arlian Lab</strain>
        <tissue evidence="1">Whole body</tissue>
    </source>
</reference>
<organism evidence="1 2">
    <name type="scientific">Euroglyphus maynei</name>
    <name type="common">Mayne's house dust mite</name>
    <dbReference type="NCBI Taxonomy" id="6958"/>
    <lineage>
        <taxon>Eukaryota</taxon>
        <taxon>Metazoa</taxon>
        <taxon>Ecdysozoa</taxon>
        <taxon>Arthropoda</taxon>
        <taxon>Chelicerata</taxon>
        <taxon>Arachnida</taxon>
        <taxon>Acari</taxon>
        <taxon>Acariformes</taxon>
        <taxon>Sarcoptiformes</taxon>
        <taxon>Astigmata</taxon>
        <taxon>Psoroptidia</taxon>
        <taxon>Analgoidea</taxon>
        <taxon>Pyroglyphidae</taxon>
        <taxon>Pyroglyphinae</taxon>
        <taxon>Euroglyphus</taxon>
    </lineage>
</organism>
<proteinExistence type="predicted"/>
<dbReference type="AlphaFoldDB" id="A0A1Y3B2Q6"/>
<evidence type="ECO:0000313" key="1">
    <source>
        <dbReference type="EMBL" id="OTF75120.1"/>
    </source>
</evidence>
<accession>A0A1Y3B2Q6</accession>
<protein>
    <submittedName>
        <fullName evidence="1">Uncharacterized protein</fullName>
    </submittedName>
</protein>
<dbReference type="EMBL" id="MUJZ01043589">
    <property type="protein sequence ID" value="OTF75120.1"/>
    <property type="molecule type" value="Genomic_DNA"/>
</dbReference>
<sequence length="411" mass="49486">MNSIWHFKQFYPVDNGYSMFTIDHTEKNIHLFRRGLNRRIFIGSIQDKINYLYSNSSNYLYLLDKSYRLYFYPMTENHNYHLKVIIEDVIKFRSNGKQCLAMDLEGDLLVWWMIIHQTEHFQIEFRPWKFQPFKEIFGKHTVILDFDCGHSNAVLLTCASDYQSQAIHVWRQSLTNENDDFLQTIHISYQLLFWNIIAGVDTFILMREGVLHVFESNAFNNEPMMITNIPKVDTCCNIPSTDIYVLITSLSWYVYNKQTGQTFRTLLRSLPDLYSFYGRYPSSPSFCRINRQNYLQEPYQIFSLQSFNNPYFHDFQIQIPMDKKTMRTIYALKSKLRQWKFYFNTLFQQHPNLNETSDLLLDIGYIEHFYYYKSIYTQRLPTFIVHDERILENIRILSAKHDNRPYSFHNV</sequence>
<gene>
    <name evidence="1" type="ORF">BLA29_003290</name>
</gene>
<evidence type="ECO:0000313" key="2">
    <source>
        <dbReference type="Proteomes" id="UP000194236"/>
    </source>
</evidence>
<keyword evidence="2" id="KW-1185">Reference proteome</keyword>
<name>A0A1Y3B2Q6_EURMA</name>
<comment type="caution">
    <text evidence="1">The sequence shown here is derived from an EMBL/GenBank/DDBJ whole genome shotgun (WGS) entry which is preliminary data.</text>
</comment>